<sequence length="215" mass="24219">MLGGVCVPAVLTQANVRRKKAGTISAGQLGNRVRTNTFIVMNSMMGYQASFRFAALATFLTREPNESLLCTGLGDIFVTMNRIPIFMSEQRLSFTLHKVHPLNSFQANYDLDAIIYEPCRDCTSGQVKVQMLYDRELTVAQNAKRFSGPHDRRQSRSVILSLSDQNFIYSALRNHQMNVPVEGQMGWGIWSYTEITFEVYHGEKYMGFCPAAPAN</sequence>
<evidence type="ECO:0000313" key="2">
    <source>
        <dbReference type="Proteomes" id="UP000054324"/>
    </source>
</evidence>
<dbReference type="KEGG" id="ovi:T265_01729"/>
<gene>
    <name evidence="1" type="ORF">T265_01729</name>
</gene>
<name>A0A075A8Q8_OPIVI</name>
<organism evidence="1 2">
    <name type="scientific">Opisthorchis viverrini</name>
    <name type="common">Southeast Asian liver fluke</name>
    <dbReference type="NCBI Taxonomy" id="6198"/>
    <lineage>
        <taxon>Eukaryota</taxon>
        <taxon>Metazoa</taxon>
        <taxon>Spiralia</taxon>
        <taxon>Lophotrochozoa</taxon>
        <taxon>Platyhelminthes</taxon>
        <taxon>Trematoda</taxon>
        <taxon>Digenea</taxon>
        <taxon>Opisthorchiida</taxon>
        <taxon>Opisthorchiata</taxon>
        <taxon>Opisthorchiidae</taxon>
        <taxon>Opisthorchis</taxon>
    </lineage>
</organism>
<evidence type="ECO:0000313" key="1">
    <source>
        <dbReference type="EMBL" id="KER32105.1"/>
    </source>
</evidence>
<keyword evidence="2" id="KW-1185">Reference proteome</keyword>
<dbReference type="RefSeq" id="XP_009164083.1">
    <property type="nucleotide sequence ID" value="XM_009165819.1"/>
</dbReference>
<dbReference type="STRING" id="6198.A0A075A8Q8"/>
<dbReference type="CTD" id="20315917"/>
<reference evidence="1 2" key="1">
    <citation type="submission" date="2013-11" db="EMBL/GenBank/DDBJ databases">
        <title>Opisthorchis viverrini - life in the bile duct.</title>
        <authorList>
            <person name="Young N.D."/>
            <person name="Nagarajan N."/>
            <person name="Lin S.J."/>
            <person name="Korhonen P.K."/>
            <person name="Jex A.R."/>
            <person name="Hall R.S."/>
            <person name="Safavi-Hemami H."/>
            <person name="Kaewkong W."/>
            <person name="Bertrand D."/>
            <person name="Gao S."/>
            <person name="Seet Q."/>
            <person name="Wongkham S."/>
            <person name="Teh B.T."/>
            <person name="Wongkham C."/>
            <person name="Intapan P.M."/>
            <person name="Maleewong W."/>
            <person name="Yang X."/>
            <person name="Hu M."/>
            <person name="Wang Z."/>
            <person name="Hofmann A."/>
            <person name="Sternberg P.W."/>
            <person name="Tan P."/>
            <person name="Wang J."/>
            <person name="Gasser R.B."/>
        </authorList>
    </citation>
    <scope>NUCLEOTIDE SEQUENCE [LARGE SCALE GENOMIC DNA]</scope>
</reference>
<dbReference type="AlphaFoldDB" id="A0A075A8Q8"/>
<protein>
    <submittedName>
        <fullName evidence="1">Uncharacterized protein</fullName>
    </submittedName>
</protein>
<accession>A0A075A8Q8</accession>
<proteinExistence type="predicted"/>
<dbReference type="EMBL" id="KL596637">
    <property type="protein sequence ID" value="KER32105.1"/>
    <property type="molecule type" value="Genomic_DNA"/>
</dbReference>
<dbReference type="Proteomes" id="UP000054324">
    <property type="component" value="Unassembled WGS sequence"/>
</dbReference>
<dbReference type="GeneID" id="20315917"/>